<dbReference type="InterPro" id="IPR025643">
    <property type="entry name" value="R2K_3"/>
</dbReference>
<evidence type="ECO:0000313" key="2">
    <source>
        <dbReference type="EMBL" id="GGJ27108.1"/>
    </source>
</evidence>
<reference evidence="3" key="1">
    <citation type="journal article" date="2019" name="Int. J. Syst. Evol. Microbiol.">
        <title>The Global Catalogue of Microorganisms (GCM) 10K type strain sequencing project: providing services to taxonomists for standard genome sequencing and annotation.</title>
        <authorList>
            <consortium name="The Broad Institute Genomics Platform"/>
            <consortium name="The Broad Institute Genome Sequencing Center for Infectious Disease"/>
            <person name="Wu L."/>
            <person name="Ma J."/>
        </authorList>
    </citation>
    <scope>NUCLEOTIDE SEQUENCE [LARGE SCALE GENOMIC DNA]</scope>
    <source>
        <strain evidence="3">JCM 14370</strain>
    </source>
</reference>
<dbReference type="Pfam" id="PF14243">
    <property type="entry name" value="R2K_3"/>
    <property type="match status" value="1"/>
</dbReference>
<comment type="caution">
    <text evidence="2">The sequence shown here is derived from an EMBL/GenBank/DDBJ whole genome shotgun (WGS) entry which is preliminary data.</text>
</comment>
<evidence type="ECO:0000259" key="1">
    <source>
        <dbReference type="Pfam" id="PF14243"/>
    </source>
</evidence>
<name>A0ABQ2CWC4_9DEIO</name>
<proteinExistence type="predicted"/>
<feature type="domain" description="ATP-grasp" evidence="1">
    <location>
        <begin position="137"/>
        <end position="253"/>
    </location>
</feature>
<keyword evidence="3" id="KW-1185">Reference proteome</keyword>
<accession>A0ABQ2CWC4</accession>
<dbReference type="Proteomes" id="UP000632222">
    <property type="component" value="Unassembled WGS sequence"/>
</dbReference>
<dbReference type="EMBL" id="BMOD01000003">
    <property type="protein sequence ID" value="GGJ27108.1"/>
    <property type="molecule type" value="Genomic_DNA"/>
</dbReference>
<protein>
    <recommendedName>
        <fullName evidence="1">ATP-grasp domain-containing protein</fullName>
    </recommendedName>
</protein>
<organism evidence="2 3">
    <name type="scientific">Deinococcus roseus</name>
    <dbReference type="NCBI Taxonomy" id="392414"/>
    <lineage>
        <taxon>Bacteria</taxon>
        <taxon>Thermotogati</taxon>
        <taxon>Deinococcota</taxon>
        <taxon>Deinococci</taxon>
        <taxon>Deinococcales</taxon>
        <taxon>Deinococcaceae</taxon>
        <taxon>Deinococcus</taxon>
    </lineage>
</organism>
<evidence type="ECO:0000313" key="3">
    <source>
        <dbReference type="Proteomes" id="UP000632222"/>
    </source>
</evidence>
<dbReference type="RefSeq" id="WP_189001279.1">
    <property type="nucleotide sequence ID" value="NZ_BMOD01000003.1"/>
</dbReference>
<sequence>MSLRFLYPAVPFDLKHVDDQYEQEQDLARSLNLSTSRISFEDLLEGVLKTSPAVPENELLLYRGWMLSEKQYAVLNQLVQHEGRRLLTSPEHYRLTHHLPEWYPALQDFTPETRFFDTPEDAIDGLQDVKWPAYFVKDWVKSLSTGHGPVAHTLEEITLIAVQMVQYRGEIEGGLCIRCFEDLLPDTEERYFVVQGQPYSRAGSIPEPVQVAAQHISTPFFSVDVVQHAEGRLRIMELGDGQVSDLKHWTLQDFQPVLQALSSLS</sequence>
<gene>
    <name evidence="2" type="ORF">GCM10008938_11550</name>
</gene>